<reference evidence="3" key="1">
    <citation type="journal article" date="2019" name="Int. J. Syst. Evol. Microbiol.">
        <title>The Global Catalogue of Microorganisms (GCM) 10K type strain sequencing project: providing services to taxonomists for standard genome sequencing and annotation.</title>
        <authorList>
            <consortium name="The Broad Institute Genomics Platform"/>
            <consortium name="The Broad Institute Genome Sequencing Center for Infectious Disease"/>
            <person name="Wu L."/>
            <person name="Ma J."/>
        </authorList>
    </citation>
    <scope>NUCLEOTIDE SEQUENCE [LARGE SCALE GENOMIC DNA]</scope>
    <source>
        <strain evidence="3">JCM 18063</strain>
    </source>
</reference>
<proteinExistence type="predicted"/>
<feature type="transmembrane region" description="Helical" evidence="1">
    <location>
        <begin position="138"/>
        <end position="158"/>
    </location>
</feature>
<name>A0ABP8Y0N8_9MICO</name>
<keyword evidence="3" id="KW-1185">Reference proteome</keyword>
<dbReference type="EMBL" id="BAABID010000002">
    <property type="protein sequence ID" value="GAA4717533.1"/>
    <property type="molecule type" value="Genomic_DNA"/>
</dbReference>
<feature type="transmembrane region" description="Helical" evidence="1">
    <location>
        <begin position="44"/>
        <end position="64"/>
    </location>
</feature>
<keyword evidence="1" id="KW-1133">Transmembrane helix</keyword>
<dbReference type="RefSeq" id="WP_172151921.1">
    <property type="nucleotide sequence ID" value="NZ_BAABID010000002.1"/>
</dbReference>
<keyword evidence="1" id="KW-0472">Membrane</keyword>
<organism evidence="2 3">
    <name type="scientific">Isoptericola chiayiensis</name>
    <dbReference type="NCBI Taxonomy" id="579446"/>
    <lineage>
        <taxon>Bacteria</taxon>
        <taxon>Bacillati</taxon>
        <taxon>Actinomycetota</taxon>
        <taxon>Actinomycetes</taxon>
        <taxon>Micrococcales</taxon>
        <taxon>Promicromonosporaceae</taxon>
        <taxon>Isoptericola</taxon>
    </lineage>
</organism>
<evidence type="ECO:0000256" key="1">
    <source>
        <dbReference type="SAM" id="Phobius"/>
    </source>
</evidence>
<accession>A0ABP8Y0N8</accession>
<keyword evidence="1" id="KW-0812">Transmembrane</keyword>
<feature type="transmembrane region" description="Helical" evidence="1">
    <location>
        <begin position="109"/>
        <end position="126"/>
    </location>
</feature>
<evidence type="ECO:0000313" key="2">
    <source>
        <dbReference type="EMBL" id="GAA4717533.1"/>
    </source>
</evidence>
<evidence type="ECO:0000313" key="3">
    <source>
        <dbReference type="Proteomes" id="UP001500956"/>
    </source>
</evidence>
<feature type="transmembrane region" description="Helical" evidence="1">
    <location>
        <begin position="70"/>
        <end position="89"/>
    </location>
</feature>
<protein>
    <submittedName>
        <fullName evidence="2">Uncharacterized protein</fullName>
    </submittedName>
</protein>
<sequence length="171" mass="19090">MEHASNIALLLILVLLVRELRIARQVVRSDPSLDLRSNERFRTLRMQLLEPLVALVVVGALLAADLQHHPVHLVLVVVGGALGYAFGVYRARTTYVSSVPQHRGLVLRYNVESFVALGLLVVIKVVAEQDLLPDGGVFRAVIAAMLGFLVVESFARVLRLVRYYQRERAEE</sequence>
<comment type="caution">
    <text evidence="2">The sequence shown here is derived from an EMBL/GenBank/DDBJ whole genome shotgun (WGS) entry which is preliminary data.</text>
</comment>
<gene>
    <name evidence="2" type="ORF">GCM10023216_01960</name>
</gene>
<dbReference type="Proteomes" id="UP001500956">
    <property type="component" value="Unassembled WGS sequence"/>
</dbReference>